<evidence type="ECO:0000313" key="2">
    <source>
        <dbReference type="EMBL" id="GAA0616581.1"/>
    </source>
</evidence>
<dbReference type="InterPro" id="IPR010982">
    <property type="entry name" value="Lambda_DNA-bd_dom_sf"/>
</dbReference>
<evidence type="ECO:0008006" key="4">
    <source>
        <dbReference type="Google" id="ProtNLM"/>
    </source>
</evidence>
<dbReference type="EMBL" id="BAAACA010000038">
    <property type="protein sequence ID" value="GAA0616581.1"/>
    <property type="molecule type" value="Genomic_DNA"/>
</dbReference>
<evidence type="ECO:0000256" key="1">
    <source>
        <dbReference type="SAM" id="MobiDB-lite"/>
    </source>
</evidence>
<dbReference type="Gene3D" id="1.10.260.40">
    <property type="entry name" value="lambda repressor-like DNA-binding domains"/>
    <property type="match status" value="1"/>
</dbReference>
<evidence type="ECO:0000313" key="3">
    <source>
        <dbReference type="Proteomes" id="UP001500668"/>
    </source>
</evidence>
<gene>
    <name evidence="2" type="ORF">GCM10010394_53350</name>
</gene>
<feature type="compositionally biased region" description="Low complexity" evidence="1">
    <location>
        <begin position="214"/>
        <end position="225"/>
    </location>
</feature>
<sequence>MSDACGLDATLDRVRALIEELERRPEDVLDAAELSYTSGVPLGDVRELLAGRRVADPGVAARVQQRLGLLIETRRRCGDGVVRPLGEAVAAHTQAEIAQGIGVTPQALRAYRKPDHPAVPSVHTVLGISEWFRVHSGWLTEPADRALARVLRERLQELERQSAEREMERLLDDRGVRAHAFRAVGALSRQKLEALMTLLGSDPDGSGPGGPAGSAGASGAPSPGL</sequence>
<proteinExistence type="predicted"/>
<reference evidence="3" key="1">
    <citation type="journal article" date="2019" name="Int. J. Syst. Evol. Microbiol.">
        <title>The Global Catalogue of Microorganisms (GCM) 10K type strain sequencing project: providing services to taxonomists for standard genome sequencing and annotation.</title>
        <authorList>
            <consortium name="The Broad Institute Genomics Platform"/>
            <consortium name="The Broad Institute Genome Sequencing Center for Infectious Disease"/>
            <person name="Wu L."/>
            <person name="Ma J."/>
        </authorList>
    </citation>
    <scope>NUCLEOTIDE SEQUENCE [LARGE SCALE GENOMIC DNA]</scope>
    <source>
        <strain evidence="3">JCM 5067</strain>
    </source>
</reference>
<dbReference type="RefSeq" id="WP_344077548.1">
    <property type="nucleotide sequence ID" value="NZ_BAAACA010000038.1"/>
</dbReference>
<feature type="region of interest" description="Disordered" evidence="1">
    <location>
        <begin position="198"/>
        <end position="225"/>
    </location>
</feature>
<name>A0ABP3RTC9_9ACTN</name>
<organism evidence="2 3">
    <name type="scientific">Streptomyces crystallinus</name>
    <dbReference type="NCBI Taxonomy" id="68191"/>
    <lineage>
        <taxon>Bacteria</taxon>
        <taxon>Bacillati</taxon>
        <taxon>Actinomycetota</taxon>
        <taxon>Actinomycetes</taxon>
        <taxon>Kitasatosporales</taxon>
        <taxon>Streptomycetaceae</taxon>
        <taxon>Streptomyces</taxon>
    </lineage>
</organism>
<accession>A0ABP3RTC9</accession>
<keyword evidence="3" id="KW-1185">Reference proteome</keyword>
<protein>
    <recommendedName>
        <fullName evidence="4">XRE family transcriptional regulator</fullName>
    </recommendedName>
</protein>
<comment type="caution">
    <text evidence="2">The sequence shown here is derived from an EMBL/GenBank/DDBJ whole genome shotgun (WGS) entry which is preliminary data.</text>
</comment>
<dbReference type="Proteomes" id="UP001500668">
    <property type="component" value="Unassembled WGS sequence"/>
</dbReference>